<evidence type="ECO:0000256" key="1">
    <source>
        <dbReference type="ARBA" id="ARBA00004141"/>
    </source>
</evidence>
<evidence type="ECO:0000256" key="4">
    <source>
        <dbReference type="ARBA" id="ARBA00023136"/>
    </source>
</evidence>
<keyword evidence="8" id="KW-1185">Reference proteome</keyword>
<dbReference type="RefSeq" id="WP_176949462.1">
    <property type="nucleotide sequence ID" value="NZ_JABXYK010000005.1"/>
</dbReference>
<comment type="caution">
    <text evidence="7">The sequence shown here is derived from an EMBL/GenBank/DDBJ whole genome shotgun (WGS) entry which is preliminary data.</text>
</comment>
<dbReference type="Pfam" id="PF07298">
    <property type="entry name" value="NnrU"/>
    <property type="match status" value="1"/>
</dbReference>
<feature type="transmembrane region" description="Helical" evidence="5">
    <location>
        <begin position="166"/>
        <end position="184"/>
    </location>
</feature>
<keyword evidence="4 5" id="KW-0472">Membrane</keyword>
<feature type="transmembrane region" description="Helical" evidence="5">
    <location>
        <begin position="71"/>
        <end position="94"/>
    </location>
</feature>
<dbReference type="Proteomes" id="UP000659172">
    <property type="component" value="Unassembled WGS sequence"/>
</dbReference>
<gene>
    <name evidence="7" type="ORF">HV823_09330</name>
</gene>
<protein>
    <submittedName>
        <fullName evidence="7">NnrU family protein</fullName>
    </submittedName>
</protein>
<comment type="subcellular location">
    <subcellularLocation>
        <location evidence="1">Membrane</location>
        <topology evidence="1">Multi-pass membrane protein</topology>
    </subcellularLocation>
</comment>
<keyword evidence="2 5" id="KW-0812">Transmembrane</keyword>
<dbReference type="EMBL" id="JABXYK010000005">
    <property type="protein sequence ID" value="NVP55451.1"/>
    <property type="molecule type" value="Genomic_DNA"/>
</dbReference>
<evidence type="ECO:0000256" key="2">
    <source>
        <dbReference type="ARBA" id="ARBA00022692"/>
    </source>
</evidence>
<organism evidence="7 8">
    <name type="scientific">Mycoplana rhizolycopersici</name>
    <dbReference type="NCBI Taxonomy" id="2746702"/>
    <lineage>
        <taxon>Bacteria</taxon>
        <taxon>Pseudomonadati</taxon>
        <taxon>Pseudomonadota</taxon>
        <taxon>Alphaproteobacteria</taxon>
        <taxon>Hyphomicrobiales</taxon>
        <taxon>Rhizobiaceae</taxon>
        <taxon>Mycoplana</taxon>
    </lineage>
</organism>
<evidence type="ECO:0000313" key="7">
    <source>
        <dbReference type="EMBL" id="NVP55451.1"/>
    </source>
</evidence>
<dbReference type="InterPro" id="IPR009915">
    <property type="entry name" value="NnrU_dom"/>
</dbReference>
<proteinExistence type="predicted"/>
<evidence type="ECO:0000259" key="6">
    <source>
        <dbReference type="Pfam" id="PF07298"/>
    </source>
</evidence>
<evidence type="ECO:0000313" key="8">
    <source>
        <dbReference type="Proteomes" id="UP000659172"/>
    </source>
</evidence>
<feature type="transmembrane region" description="Helical" evidence="5">
    <location>
        <begin position="36"/>
        <end position="59"/>
    </location>
</feature>
<feature type="transmembrane region" description="Helical" evidence="5">
    <location>
        <begin position="126"/>
        <end position="145"/>
    </location>
</feature>
<evidence type="ECO:0000256" key="3">
    <source>
        <dbReference type="ARBA" id="ARBA00022989"/>
    </source>
</evidence>
<keyword evidence="3 5" id="KW-1133">Transmembrane helix</keyword>
<reference evidence="7 8" key="1">
    <citation type="submission" date="2020-06" db="EMBL/GenBank/DDBJ databases">
        <title>Rhizobium sp.nov. isolated from the tomato plant.</title>
        <authorList>
            <person name="Thin K.K."/>
            <person name="Zhang X."/>
            <person name="He S."/>
        </authorList>
    </citation>
    <scope>NUCLEOTIDE SEQUENCE [LARGE SCALE GENOMIC DNA]</scope>
    <source>
        <strain evidence="7 8">DBTS2</strain>
    </source>
</reference>
<accession>A0ABX2QDP7</accession>
<name>A0ABX2QDP7_9HYPH</name>
<feature type="domain" description="NnrU" evidence="6">
    <location>
        <begin position="3"/>
        <end position="191"/>
    </location>
</feature>
<evidence type="ECO:0000256" key="5">
    <source>
        <dbReference type="SAM" id="Phobius"/>
    </source>
</evidence>
<sequence length="194" mass="21129">MALLVAGIILFIATHLVRPFAPGLRAGLIARFGKPAFMALHGIVSLISLFMMAYGFVLARDSGGEMLYYPPVFMAHIALTLMLIASICLVSAFMPAGYIRAKLKFPALGAIKLWAFSHLLANGESYSVLLFATILAWAVILRISLKKRIASGEATLPVFVSARYDVISVIVGALLYAVIVWKLHEWVIGIRVLP</sequence>